<keyword evidence="1" id="KW-0175">Coiled coil</keyword>
<dbReference type="AlphaFoldDB" id="A0AA36E3K3"/>
<evidence type="ECO:0000256" key="1">
    <source>
        <dbReference type="SAM" id="Coils"/>
    </source>
</evidence>
<name>A0AA36E3K3_LACSI</name>
<evidence type="ECO:0000313" key="3">
    <source>
        <dbReference type="Proteomes" id="UP001177003"/>
    </source>
</evidence>
<gene>
    <name evidence="2" type="ORF">LSALG_LOCUS21379</name>
</gene>
<keyword evidence="3" id="KW-1185">Reference proteome</keyword>
<dbReference type="Proteomes" id="UP001177003">
    <property type="component" value="Chromosome 4"/>
</dbReference>
<proteinExistence type="predicted"/>
<accession>A0AA36E3K3</accession>
<sequence length="236" mass="25775">MKESADLQVAELKSELAKEVEKMEKNYVRLHSKVDVVVDAITKLVEFNTDYLTKLEAKSEKDSKVFAKLEEFLSSIKESISKVDVSTQSTVSQETTSLLISKIETNIKTDLAPILELVLLFPMNAPRVVQVLEGGDKGCGGIGSLKDSEKGAVVGRVMSTQLPTSHPISLSTTSKTTTTRPITKRIVLNESVGGISSRFVPPTSKANQGNKGKGIVVTLSEEEKKKQQALEIEKQR</sequence>
<protein>
    <submittedName>
        <fullName evidence="2">Uncharacterized protein</fullName>
    </submittedName>
</protein>
<organism evidence="2 3">
    <name type="scientific">Lactuca saligna</name>
    <name type="common">Willowleaf lettuce</name>
    <dbReference type="NCBI Taxonomy" id="75948"/>
    <lineage>
        <taxon>Eukaryota</taxon>
        <taxon>Viridiplantae</taxon>
        <taxon>Streptophyta</taxon>
        <taxon>Embryophyta</taxon>
        <taxon>Tracheophyta</taxon>
        <taxon>Spermatophyta</taxon>
        <taxon>Magnoliopsida</taxon>
        <taxon>eudicotyledons</taxon>
        <taxon>Gunneridae</taxon>
        <taxon>Pentapetalae</taxon>
        <taxon>asterids</taxon>
        <taxon>campanulids</taxon>
        <taxon>Asterales</taxon>
        <taxon>Asteraceae</taxon>
        <taxon>Cichorioideae</taxon>
        <taxon>Cichorieae</taxon>
        <taxon>Lactucinae</taxon>
        <taxon>Lactuca</taxon>
    </lineage>
</organism>
<dbReference type="EMBL" id="OX465080">
    <property type="protein sequence ID" value="CAI9281696.1"/>
    <property type="molecule type" value="Genomic_DNA"/>
</dbReference>
<feature type="coiled-coil region" evidence="1">
    <location>
        <begin position="2"/>
        <end position="33"/>
    </location>
</feature>
<evidence type="ECO:0000313" key="2">
    <source>
        <dbReference type="EMBL" id="CAI9281696.1"/>
    </source>
</evidence>
<reference evidence="2" key="1">
    <citation type="submission" date="2023-04" db="EMBL/GenBank/DDBJ databases">
        <authorList>
            <person name="Vijverberg K."/>
            <person name="Xiong W."/>
            <person name="Schranz E."/>
        </authorList>
    </citation>
    <scope>NUCLEOTIDE SEQUENCE</scope>
</reference>